<proteinExistence type="predicted"/>
<organism evidence="3 4">
    <name type="scientific">Diplocloster agilis</name>
    <dbReference type="NCBI Taxonomy" id="2850323"/>
    <lineage>
        <taxon>Bacteria</taxon>
        <taxon>Bacillati</taxon>
        <taxon>Bacillota</taxon>
        <taxon>Clostridia</taxon>
        <taxon>Lachnospirales</taxon>
        <taxon>Lachnospiraceae</taxon>
        <taxon>Diplocloster</taxon>
    </lineage>
</organism>
<evidence type="ECO:0000256" key="1">
    <source>
        <dbReference type="ARBA" id="ARBA00042002"/>
    </source>
</evidence>
<evidence type="ECO:0000259" key="2">
    <source>
        <dbReference type="SMART" id="SM00893"/>
    </source>
</evidence>
<evidence type="ECO:0000313" key="3">
    <source>
        <dbReference type="EMBL" id="MBU9737036.1"/>
    </source>
</evidence>
<dbReference type="Proteomes" id="UP000712157">
    <property type="component" value="Unassembled WGS sequence"/>
</dbReference>
<dbReference type="InterPro" id="IPR012255">
    <property type="entry name" value="ETF_b"/>
</dbReference>
<dbReference type="GO" id="GO:0009055">
    <property type="term" value="F:electron transfer activity"/>
    <property type="evidence" value="ECO:0007669"/>
    <property type="project" value="InterPro"/>
</dbReference>
<protein>
    <recommendedName>
        <fullName evidence="1">Electron transfer flavoprotein small subunit</fullName>
    </recommendedName>
</protein>
<dbReference type="PANTHER" id="PTHR21294:SF17">
    <property type="entry name" value="PROTEIN FIXA"/>
    <property type="match status" value="1"/>
</dbReference>
<dbReference type="SUPFAM" id="SSF52402">
    <property type="entry name" value="Adenine nucleotide alpha hydrolases-like"/>
    <property type="match status" value="1"/>
</dbReference>
<dbReference type="InterPro" id="IPR014730">
    <property type="entry name" value="ETF_a/b_N"/>
</dbReference>
<dbReference type="EMBL" id="JAHQCW010000016">
    <property type="protein sequence ID" value="MBU9737036.1"/>
    <property type="molecule type" value="Genomic_DNA"/>
</dbReference>
<comment type="caution">
    <text evidence="3">The sequence shown here is derived from an EMBL/GenBank/DDBJ whole genome shotgun (WGS) entry which is preliminary data.</text>
</comment>
<dbReference type="RefSeq" id="WP_158342412.1">
    <property type="nucleotide sequence ID" value="NZ_JAHQCW010000016.1"/>
</dbReference>
<dbReference type="SMART" id="SM00893">
    <property type="entry name" value="ETF"/>
    <property type="match status" value="1"/>
</dbReference>
<reference evidence="3" key="1">
    <citation type="submission" date="2021-06" db="EMBL/GenBank/DDBJ databases">
        <title>Description of novel taxa of the family Lachnospiraceae.</title>
        <authorList>
            <person name="Chaplin A.V."/>
            <person name="Sokolova S.R."/>
            <person name="Pikina A.P."/>
            <person name="Korzhanova M."/>
            <person name="Belova V."/>
            <person name="Korostin D."/>
            <person name="Efimov B.A."/>
        </authorList>
    </citation>
    <scope>NUCLEOTIDE SEQUENCE</scope>
    <source>
        <strain evidence="3">ASD5720</strain>
    </source>
</reference>
<keyword evidence="4" id="KW-1185">Reference proteome</keyword>
<dbReference type="Gene3D" id="3.40.50.620">
    <property type="entry name" value="HUPs"/>
    <property type="match status" value="1"/>
</dbReference>
<dbReference type="PANTHER" id="PTHR21294">
    <property type="entry name" value="ELECTRON TRANSFER FLAVOPROTEIN BETA-SUBUNIT"/>
    <property type="match status" value="1"/>
</dbReference>
<gene>
    <name evidence="3" type="primary">fixA</name>
    <name evidence="3" type="ORF">KTH89_10830</name>
</gene>
<accession>A0A949JZF9</accession>
<dbReference type="Pfam" id="PF01012">
    <property type="entry name" value="ETF"/>
    <property type="match status" value="1"/>
</dbReference>
<dbReference type="NCBIfam" id="NF002888">
    <property type="entry name" value="PRK03359.1"/>
    <property type="match status" value="1"/>
</dbReference>
<sequence length="256" mass="27567">MDVITCYKLSPDNQDMQINPDYTVSFDRAEWIIGDFDLVAIEAGAQIAAMAEASHKGLCVGPTALSNKKARKNALSRGLDSLTVVMDDSLWNADTNLTASILAAAVRKDQECRIVICGEGSADFYYRQTGMQLGELLGWPAINGISKVLEIGEASVTALRTTEDSVQKIVIPLPAVLSVTADYAPSRIPTMKDILSAGKKPVEEVALEDLGSFESKVQIDSILAPKSRDRKGIIIDAAVDEAVDLFVEHLAKEGLV</sequence>
<dbReference type="PIRSF" id="PIRSF000090">
    <property type="entry name" value="Beta-ETF"/>
    <property type="match status" value="1"/>
</dbReference>
<name>A0A949JZF9_9FIRM</name>
<dbReference type="InterPro" id="IPR014729">
    <property type="entry name" value="Rossmann-like_a/b/a_fold"/>
</dbReference>
<dbReference type="AlphaFoldDB" id="A0A949JZF9"/>
<evidence type="ECO:0000313" key="4">
    <source>
        <dbReference type="Proteomes" id="UP000712157"/>
    </source>
</evidence>
<feature type="domain" description="Electron transfer flavoprotein alpha/beta-subunit N-terminal" evidence="2">
    <location>
        <begin position="21"/>
        <end position="214"/>
    </location>
</feature>